<comment type="caution">
    <text evidence="2">The sequence shown here is derived from an EMBL/GenBank/DDBJ whole genome shotgun (WGS) entry which is preliminary data.</text>
</comment>
<evidence type="ECO:0000313" key="3">
    <source>
        <dbReference type="Proteomes" id="UP001162156"/>
    </source>
</evidence>
<evidence type="ECO:0000313" key="2">
    <source>
        <dbReference type="EMBL" id="KAJ8929513.1"/>
    </source>
</evidence>
<reference evidence="2" key="1">
    <citation type="journal article" date="2023" name="Insect Mol. Biol.">
        <title>Genome sequencing provides insights into the evolution of gene families encoding plant cell wall-degrading enzymes in longhorned beetles.</title>
        <authorList>
            <person name="Shin N.R."/>
            <person name="Okamura Y."/>
            <person name="Kirsch R."/>
            <person name="Pauchet Y."/>
        </authorList>
    </citation>
    <scope>NUCLEOTIDE SEQUENCE</scope>
    <source>
        <strain evidence="2">RBIC_L_NR</strain>
    </source>
</reference>
<dbReference type="SUPFAM" id="SSF53300">
    <property type="entry name" value="vWA-like"/>
    <property type="match status" value="1"/>
</dbReference>
<dbReference type="InterPro" id="IPR002035">
    <property type="entry name" value="VWF_A"/>
</dbReference>
<dbReference type="EMBL" id="JANEYF010004977">
    <property type="protein sequence ID" value="KAJ8929513.1"/>
    <property type="molecule type" value="Genomic_DNA"/>
</dbReference>
<dbReference type="GO" id="GO:0032991">
    <property type="term" value="C:protein-containing complex"/>
    <property type="evidence" value="ECO:0007669"/>
    <property type="project" value="UniProtKB-ARBA"/>
</dbReference>
<name>A0AAV8WSG8_9CUCU</name>
<dbReference type="Gene3D" id="3.40.50.410">
    <property type="entry name" value="von Willebrand factor, type A domain"/>
    <property type="match status" value="1"/>
</dbReference>
<sequence>MNKFLNFGEKKLHKADKNDLENAIFKSKIDVLGEIFKKNIDMLKISAKLDIVFLIDASSSVGENNFRSELKFVKKIT</sequence>
<accession>A0AAV8WSG8</accession>
<organism evidence="2 3">
    <name type="scientific">Rhamnusium bicolor</name>
    <dbReference type="NCBI Taxonomy" id="1586634"/>
    <lineage>
        <taxon>Eukaryota</taxon>
        <taxon>Metazoa</taxon>
        <taxon>Ecdysozoa</taxon>
        <taxon>Arthropoda</taxon>
        <taxon>Hexapoda</taxon>
        <taxon>Insecta</taxon>
        <taxon>Pterygota</taxon>
        <taxon>Neoptera</taxon>
        <taxon>Endopterygota</taxon>
        <taxon>Coleoptera</taxon>
        <taxon>Polyphaga</taxon>
        <taxon>Cucujiformia</taxon>
        <taxon>Chrysomeloidea</taxon>
        <taxon>Cerambycidae</taxon>
        <taxon>Lepturinae</taxon>
        <taxon>Rhagiini</taxon>
        <taxon>Rhamnusium</taxon>
    </lineage>
</organism>
<dbReference type="AlphaFoldDB" id="A0AAV8WSG8"/>
<dbReference type="InterPro" id="IPR036465">
    <property type="entry name" value="vWFA_dom_sf"/>
</dbReference>
<dbReference type="PROSITE" id="PS50234">
    <property type="entry name" value="VWFA"/>
    <property type="match status" value="1"/>
</dbReference>
<evidence type="ECO:0000259" key="1">
    <source>
        <dbReference type="PROSITE" id="PS50234"/>
    </source>
</evidence>
<gene>
    <name evidence="2" type="ORF">NQ314_017806</name>
</gene>
<keyword evidence="3" id="KW-1185">Reference proteome</keyword>
<proteinExistence type="predicted"/>
<protein>
    <recommendedName>
        <fullName evidence="1">VWFA domain-containing protein</fullName>
    </recommendedName>
</protein>
<dbReference type="Pfam" id="PF00092">
    <property type="entry name" value="VWA"/>
    <property type="match status" value="1"/>
</dbReference>
<feature type="domain" description="VWFA" evidence="1">
    <location>
        <begin position="50"/>
        <end position="77"/>
    </location>
</feature>
<dbReference type="Proteomes" id="UP001162156">
    <property type="component" value="Unassembled WGS sequence"/>
</dbReference>